<dbReference type="GO" id="GO:0004637">
    <property type="term" value="F:phosphoribosylamine-glycine ligase activity"/>
    <property type="evidence" value="ECO:0007669"/>
    <property type="project" value="UniProtKB-UniRule"/>
</dbReference>
<keyword evidence="6" id="KW-0479">Metal-binding</keyword>
<comment type="catalytic activity">
    <reaction evidence="14">
        <text>5-phospho-beta-D-ribosylamine + glycine + ATP = N(1)-(5-phospho-beta-D-ribosyl)glycinamide + ADP + phosphate + H(+)</text>
        <dbReference type="Rhea" id="RHEA:17453"/>
        <dbReference type="ChEBI" id="CHEBI:15378"/>
        <dbReference type="ChEBI" id="CHEBI:30616"/>
        <dbReference type="ChEBI" id="CHEBI:43474"/>
        <dbReference type="ChEBI" id="CHEBI:57305"/>
        <dbReference type="ChEBI" id="CHEBI:58681"/>
        <dbReference type="ChEBI" id="CHEBI:143788"/>
        <dbReference type="ChEBI" id="CHEBI:456216"/>
        <dbReference type="EC" id="6.3.4.13"/>
    </reaction>
</comment>
<dbReference type="HAMAP" id="MF_00138">
    <property type="entry name" value="GARS"/>
    <property type="match status" value="1"/>
</dbReference>
<dbReference type="InterPro" id="IPR011761">
    <property type="entry name" value="ATP-grasp"/>
</dbReference>
<evidence type="ECO:0000256" key="12">
    <source>
        <dbReference type="ARBA" id="ARBA00042242"/>
    </source>
</evidence>
<dbReference type="InterPro" id="IPR016185">
    <property type="entry name" value="PreATP-grasp_dom_sf"/>
</dbReference>
<evidence type="ECO:0000256" key="5">
    <source>
        <dbReference type="ARBA" id="ARBA00022598"/>
    </source>
</evidence>
<evidence type="ECO:0000256" key="9">
    <source>
        <dbReference type="ARBA" id="ARBA00022840"/>
    </source>
</evidence>
<evidence type="ECO:0000256" key="7">
    <source>
        <dbReference type="ARBA" id="ARBA00022741"/>
    </source>
</evidence>
<dbReference type="SUPFAM" id="SSF51246">
    <property type="entry name" value="Rudiment single hybrid motif"/>
    <property type="match status" value="1"/>
</dbReference>
<dbReference type="FunFam" id="3.40.50.20:FF:000006">
    <property type="entry name" value="Phosphoribosylamine--glycine ligase, chloroplastic"/>
    <property type="match status" value="1"/>
</dbReference>
<evidence type="ECO:0000256" key="8">
    <source>
        <dbReference type="ARBA" id="ARBA00022755"/>
    </source>
</evidence>
<keyword evidence="5 14" id="KW-0436">Ligase</keyword>
<dbReference type="FunFam" id="3.90.600.10:FF:000001">
    <property type="entry name" value="Trifunctional purine biosynthetic protein adenosine-3"/>
    <property type="match status" value="1"/>
</dbReference>
<evidence type="ECO:0000256" key="3">
    <source>
        <dbReference type="ARBA" id="ARBA00005174"/>
    </source>
</evidence>
<dbReference type="Pfam" id="PF02844">
    <property type="entry name" value="GARS_N"/>
    <property type="match status" value="1"/>
</dbReference>
<name>A0A7W7Y553_9BACT</name>
<evidence type="ECO:0000313" key="18">
    <source>
        <dbReference type="Proteomes" id="UP000528322"/>
    </source>
</evidence>
<evidence type="ECO:0000256" key="10">
    <source>
        <dbReference type="ARBA" id="ARBA00023211"/>
    </source>
</evidence>
<keyword evidence="18" id="KW-1185">Reference proteome</keyword>
<dbReference type="FunFam" id="3.30.1490.20:FF:000006">
    <property type="entry name" value="phosphoribosylamine--glycine ligase, chloroplastic-like"/>
    <property type="match status" value="1"/>
</dbReference>
<dbReference type="GO" id="GO:0046872">
    <property type="term" value="F:metal ion binding"/>
    <property type="evidence" value="ECO:0007669"/>
    <property type="project" value="UniProtKB-KW"/>
</dbReference>
<keyword evidence="7 15" id="KW-0547">Nucleotide-binding</keyword>
<proteinExistence type="inferred from homology"/>
<evidence type="ECO:0000256" key="13">
    <source>
        <dbReference type="ARBA" id="ARBA00042864"/>
    </source>
</evidence>
<comment type="pathway">
    <text evidence="3 14">Purine metabolism; IMP biosynthesis via de novo pathway; N(1)-(5-phospho-D-ribosyl)glycinamide from 5-phospho-alpha-D-ribose 1-diphosphate: step 2/2.</text>
</comment>
<dbReference type="Gene3D" id="3.30.470.20">
    <property type="entry name" value="ATP-grasp fold, B domain"/>
    <property type="match status" value="1"/>
</dbReference>
<reference evidence="17 18" key="1">
    <citation type="submission" date="2020-08" db="EMBL/GenBank/DDBJ databases">
        <title>Genomic Encyclopedia of Type Strains, Phase IV (KMG-IV): sequencing the most valuable type-strain genomes for metagenomic binning, comparative biology and taxonomic classification.</title>
        <authorList>
            <person name="Goeker M."/>
        </authorList>
    </citation>
    <scope>NUCLEOTIDE SEQUENCE [LARGE SCALE GENOMIC DNA]</scope>
    <source>
        <strain evidence="17 18">DSM 22071</strain>
    </source>
</reference>
<dbReference type="InterPro" id="IPR011054">
    <property type="entry name" value="Rudment_hybrid_motif"/>
</dbReference>
<dbReference type="Gene3D" id="3.40.50.20">
    <property type="match status" value="1"/>
</dbReference>
<evidence type="ECO:0000256" key="4">
    <source>
        <dbReference type="ARBA" id="ARBA00013255"/>
    </source>
</evidence>
<evidence type="ECO:0000256" key="6">
    <source>
        <dbReference type="ARBA" id="ARBA00022723"/>
    </source>
</evidence>
<dbReference type="NCBIfam" id="TIGR00877">
    <property type="entry name" value="purD"/>
    <property type="match status" value="1"/>
</dbReference>
<dbReference type="InterPro" id="IPR020560">
    <property type="entry name" value="PRibGlycinamide_synth_C-dom"/>
</dbReference>
<dbReference type="InterPro" id="IPR037123">
    <property type="entry name" value="PRibGlycinamide_synth_C_sf"/>
</dbReference>
<dbReference type="Gene3D" id="3.90.600.10">
    <property type="entry name" value="Phosphoribosylglycinamide synthetase, C-terminal domain"/>
    <property type="match status" value="1"/>
</dbReference>
<dbReference type="AlphaFoldDB" id="A0A7W7Y553"/>
<evidence type="ECO:0000256" key="11">
    <source>
        <dbReference type="ARBA" id="ARBA00038345"/>
    </source>
</evidence>
<dbReference type="PANTHER" id="PTHR43472">
    <property type="entry name" value="PHOSPHORIBOSYLAMINE--GLYCINE LIGASE"/>
    <property type="match status" value="1"/>
</dbReference>
<comment type="cofactor">
    <cofactor evidence="1">
        <name>Mn(2+)</name>
        <dbReference type="ChEBI" id="CHEBI:29035"/>
    </cofactor>
</comment>
<dbReference type="Proteomes" id="UP000528322">
    <property type="component" value="Unassembled WGS sequence"/>
</dbReference>
<keyword evidence="9 15" id="KW-0067">ATP-binding</keyword>
<feature type="domain" description="ATP-grasp" evidence="16">
    <location>
        <begin position="107"/>
        <end position="313"/>
    </location>
</feature>
<dbReference type="EC" id="6.3.4.13" evidence="4 14"/>
<evidence type="ECO:0000313" key="17">
    <source>
        <dbReference type="EMBL" id="MBB5022104.1"/>
    </source>
</evidence>
<dbReference type="SMART" id="SM01210">
    <property type="entry name" value="GARS_C"/>
    <property type="match status" value="1"/>
</dbReference>
<evidence type="ECO:0000256" key="15">
    <source>
        <dbReference type="PROSITE-ProRule" id="PRU00409"/>
    </source>
</evidence>
<dbReference type="InterPro" id="IPR000115">
    <property type="entry name" value="PRibGlycinamide_synth"/>
</dbReference>
<dbReference type="InterPro" id="IPR020559">
    <property type="entry name" value="PRibGlycinamide_synth_CS"/>
</dbReference>
<evidence type="ECO:0000256" key="14">
    <source>
        <dbReference type="HAMAP-Rule" id="MF_00138"/>
    </source>
</evidence>
<dbReference type="GO" id="GO:0009113">
    <property type="term" value="P:purine nucleobase biosynthetic process"/>
    <property type="evidence" value="ECO:0007669"/>
    <property type="project" value="InterPro"/>
</dbReference>
<dbReference type="InterPro" id="IPR020561">
    <property type="entry name" value="PRibGlycinamid_synth_ATP-grasp"/>
</dbReference>
<dbReference type="UniPathway" id="UPA00074">
    <property type="reaction ID" value="UER00125"/>
</dbReference>
<gene>
    <name evidence="14" type="primary">purD</name>
    <name evidence="17" type="ORF">HNR37_001432</name>
</gene>
<dbReference type="GO" id="GO:0005524">
    <property type="term" value="F:ATP binding"/>
    <property type="evidence" value="ECO:0007669"/>
    <property type="project" value="UniProtKB-UniRule"/>
</dbReference>
<dbReference type="InterPro" id="IPR013815">
    <property type="entry name" value="ATP_grasp_subdomain_1"/>
</dbReference>
<dbReference type="PROSITE" id="PS00184">
    <property type="entry name" value="GARS"/>
    <property type="match status" value="1"/>
</dbReference>
<organism evidence="17 18">
    <name type="scientific">Desulfurispira natronophila</name>
    <dbReference type="NCBI Taxonomy" id="682562"/>
    <lineage>
        <taxon>Bacteria</taxon>
        <taxon>Pseudomonadati</taxon>
        <taxon>Chrysiogenota</taxon>
        <taxon>Chrysiogenia</taxon>
        <taxon>Chrysiogenales</taxon>
        <taxon>Chrysiogenaceae</taxon>
        <taxon>Desulfurispira</taxon>
    </lineage>
</organism>
<dbReference type="GO" id="GO:0006189">
    <property type="term" value="P:'de novo' IMP biosynthetic process"/>
    <property type="evidence" value="ECO:0007669"/>
    <property type="project" value="UniProtKB-UniRule"/>
</dbReference>
<evidence type="ECO:0000259" key="16">
    <source>
        <dbReference type="PROSITE" id="PS50975"/>
    </source>
</evidence>
<dbReference type="RefSeq" id="WP_183732015.1">
    <property type="nucleotide sequence ID" value="NZ_JACHID010000008.1"/>
</dbReference>
<dbReference type="InterPro" id="IPR020562">
    <property type="entry name" value="PRibGlycinamide_synth_N"/>
</dbReference>
<dbReference type="PANTHER" id="PTHR43472:SF1">
    <property type="entry name" value="PHOSPHORIBOSYLAMINE--GLYCINE LIGASE, CHLOROPLASTIC"/>
    <property type="match status" value="1"/>
</dbReference>
<dbReference type="Pfam" id="PF01071">
    <property type="entry name" value="GARS_A"/>
    <property type="match status" value="1"/>
</dbReference>
<comment type="cofactor">
    <cofactor evidence="2">
        <name>Mg(2+)</name>
        <dbReference type="ChEBI" id="CHEBI:18420"/>
    </cofactor>
</comment>
<keyword evidence="8 14" id="KW-0658">Purine biosynthesis</keyword>
<keyword evidence="10" id="KW-0464">Manganese</keyword>
<dbReference type="Gene3D" id="3.30.1490.20">
    <property type="entry name" value="ATP-grasp fold, A domain"/>
    <property type="match status" value="1"/>
</dbReference>
<dbReference type="SUPFAM" id="SSF52440">
    <property type="entry name" value="PreATP-grasp domain"/>
    <property type="match status" value="1"/>
</dbReference>
<dbReference type="Pfam" id="PF02843">
    <property type="entry name" value="GARS_C"/>
    <property type="match status" value="1"/>
</dbReference>
<dbReference type="FunFam" id="3.30.470.20:FF:000018">
    <property type="entry name" value="Trifunctional purine biosynthetic protein adenosine-3"/>
    <property type="match status" value="1"/>
</dbReference>
<dbReference type="EMBL" id="JACHID010000008">
    <property type="protein sequence ID" value="MBB5022104.1"/>
    <property type="molecule type" value="Genomic_DNA"/>
</dbReference>
<protein>
    <recommendedName>
        <fullName evidence="4 14">Phosphoribosylamine--glycine ligase</fullName>
        <ecNumber evidence="4 14">6.3.4.13</ecNumber>
    </recommendedName>
    <alternativeName>
        <fullName evidence="14">GARS</fullName>
    </alternativeName>
    <alternativeName>
        <fullName evidence="12 14">Glycinamide ribonucleotide synthetase</fullName>
    </alternativeName>
    <alternativeName>
        <fullName evidence="13 14">Phosphoribosylglycinamide synthetase</fullName>
    </alternativeName>
</protein>
<dbReference type="PROSITE" id="PS50975">
    <property type="entry name" value="ATP_GRASP"/>
    <property type="match status" value="1"/>
</dbReference>
<accession>A0A7W7Y553</accession>
<evidence type="ECO:0000256" key="1">
    <source>
        <dbReference type="ARBA" id="ARBA00001936"/>
    </source>
</evidence>
<dbReference type="SUPFAM" id="SSF56059">
    <property type="entry name" value="Glutathione synthetase ATP-binding domain-like"/>
    <property type="match status" value="1"/>
</dbReference>
<sequence>MNILVIGGGGREHALVWKIAQSPRTTHIYCAPGNPGIGQLAQCVDIAVDDIERLADFAADKNVDLTVVGPELPLTEGIVDAFRERGMRIFGPSRAAAELEGSKSYCKMIMEKYHIPTASHRTFRDAAEARRYVESKGAPIVVKASGLAAGKGVTVAFSVDEALEAITSIMEDKVFGNSGDEVVIEDYLAGEEASFLAFCDGKTAVPMVASQDHKQVNEGDTGPNTGGMGAYSPAPILTAELQQRALDEIMQPMVDAMAQEGRPFVGILYGGLMIDGSDIKVLEFNVRFGDPEAQPVLMRLQTDLVDIMEACIDGKLQQQAIQWSDDAAVCVVMASGGYPGSYQKGHHIEGLQLAGAVENVVVFHAGTTWQDGNVVNAGGRVLGVTARHSSLQRAIENAYCAVDCIYWQDAYVRRDIGAKGVARMERQAE</sequence>
<dbReference type="SMART" id="SM01209">
    <property type="entry name" value="GARS_A"/>
    <property type="match status" value="1"/>
</dbReference>
<comment type="caution">
    <text evidence="17">The sequence shown here is derived from an EMBL/GenBank/DDBJ whole genome shotgun (WGS) entry which is preliminary data.</text>
</comment>
<evidence type="ECO:0000256" key="2">
    <source>
        <dbReference type="ARBA" id="ARBA00001946"/>
    </source>
</evidence>
<comment type="similarity">
    <text evidence="11 14">Belongs to the GARS family.</text>
</comment>